<dbReference type="GO" id="GO:0008902">
    <property type="term" value="F:hydroxymethylpyrimidine kinase activity"/>
    <property type="evidence" value="ECO:0007669"/>
    <property type="project" value="TreeGrafter"/>
</dbReference>
<dbReference type="AlphaFoldDB" id="A0AAD7UMW8"/>
<dbReference type="GO" id="GO:0008972">
    <property type="term" value="F:phosphomethylpyrimidine kinase activity"/>
    <property type="evidence" value="ECO:0007669"/>
    <property type="project" value="InterPro"/>
</dbReference>
<dbReference type="Proteomes" id="UP001230188">
    <property type="component" value="Unassembled WGS sequence"/>
</dbReference>
<gene>
    <name evidence="6" type="ORF">CTAYLR_007900</name>
</gene>
<evidence type="ECO:0000259" key="5">
    <source>
        <dbReference type="Pfam" id="PF08543"/>
    </source>
</evidence>
<keyword evidence="2" id="KW-0547">Nucleotide-binding</keyword>
<accession>A0AAD7UMW8</accession>
<comment type="caution">
    <text evidence="6">The sequence shown here is derived from an EMBL/GenBank/DDBJ whole genome shotgun (WGS) entry which is preliminary data.</text>
</comment>
<proteinExistence type="predicted"/>
<protein>
    <recommendedName>
        <fullName evidence="5">Pyridoxamine kinase/Phosphomethylpyrimidine kinase domain-containing protein</fullName>
    </recommendedName>
</protein>
<name>A0AAD7UMW8_9STRA</name>
<dbReference type="SUPFAM" id="SSF53613">
    <property type="entry name" value="Ribokinase-like"/>
    <property type="match status" value="1"/>
</dbReference>
<dbReference type="InterPro" id="IPR004399">
    <property type="entry name" value="HMP/HMP-P_kinase_dom"/>
</dbReference>
<evidence type="ECO:0000313" key="7">
    <source>
        <dbReference type="Proteomes" id="UP001230188"/>
    </source>
</evidence>
<reference evidence="6" key="1">
    <citation type="submission" date="2023-01" db="EMBL/GenBank/DDBJ databases">
        <title>Metagenome sequencing of chrysophaentin producing Chrysophaeum taylorii.</title>
        <authorList>
            <person name="Davison J."/>
            <person name="Bewley C."/>
        </authorList>
    </citation>
    <scope>NUCLEOTIDE SEQUENCE</scope>
    <source>
        <strain evidence="6">NIES-1699</strain>
    </source>
</reference>
<dbReference type="EMBL" id="JAQMWT010000066">
    <property type="protein sequence ID" value="KAJ8611672.1"/>
    <property type="molecule type" value="Genomic_DNA"/>
</dbReference>
<evidence type="ECO:0000256" key="3">
    <source>
        <dbReference type="ARBA" id="ARBA00022777"/>
    </source>
</evidence>
<dbReference type="Gene3D" id="3.40.1190.20">
    <property type="match status" value="1"/>
</dbReference>
<sequence length="294" mass="29819">MIPPRVLIVAGSDSGGGAGLQADIKTCEANGAFACNAVTAVTAQNTRGVHGIVGIDAEFVVAQMDAVLGDIGADAIKTGMLATTAVIRAVATRARSASAAVVVDPVMVAAGGDVLIDADAIDAVRHELLPLATIATPNRREAAVLLGAADPPRTLAELRAAAADVHGRFRPHSVLVKGGDLADATALTNAVRLDRGPPLVVDVFYDGTVFAEFVSSKLDTRNTHGTGCTLASAIAARLAAGDPLLDAVKAAKTYLDAALRASACVHLGDGGYGPFVHAPAFWSARERVETSAGT</sequence>
<evidence type="ECO:0000313" key="6">
    <source>
        <dbReference type="EMBL" id="KAJ8611672.1"/>
    </source>
</evidence>
<dbReference type="InterPro" id="IPR013749">
    <property type="entry name" value="PM/HMP-P_kinase-1"/>
</dbReference>
<dbReference type="NCBIfam" id="TIGR00097">
    <property type="entry name" value="HMP-P_kinase"/>
    <property type="match status" value="1"/>
</dbReference>
<dbReference type="PANTHER" id="PTHR20858:SF17">
    <property type="entry name" value="HYDROXYMETHYLPYRIMIDINE_PHOSPHOMETHYLPYRIMIDINE KINASE THI20-RELATED"/>
    <property type="match status" value="1"/>
</dbReference>
<feature type="domain" description="Pyridoxamine kinase/Phosphomethylpyrimidine kinase" evidence="5">
    <location>
        <begin position="13"/>
        <end position="266"/>
    </location>
</feature>
<evidence type="ECO:0000256" key="4">
    <source>
        <dbReference type="ARBA" id="ARBA00022840"/>
    </source>
</evidence>
<keyword evidence="1" id="KW-0808">Transferase</keyword>
<evidence type="ECO:0000256" key="2">
    <source>
        <dbReference type="ARBA" id="ARBA00022741"/>
    </source>
</evidence>
<organism evidence="6 7">
    <name type="scientific">Chrysophaeum taylorii</name>
    <dbReference type="NCBI Taxonomy" id="2483200"/>
    <lineage>
        <taxon>Eukaryota</taxon>
        <taxon>Sar</taxon>
        <taxon>Stramenopiles</taxon>
        <taxon>Ochrophyta</taxon>
        <taxon>Pelagophyceae</taxon>
        <taxon>Pelagomonadales</taxon>
        <taxon>Pelagomonadaceae</taxon>
        <taxon>Chrysophaeum</taxon>
    </lineage>
</organism>
<dbReference type="GO" id="GO:0005829">
    <property type="term" value="C:cytosol"/>
    <property type="evidence" value="ECO:0007669"/>
    <property type="project" value="TreeGrafter"/>
</dbReference>
<dbReference type="InterPro" id="IPR029056">
    <property type="entry name" value="Ribokinase-like"/>
</dbReference>
<dbReference type="GO" id="GO:0009228">
    <property type="term" value="P:thiamine biosynthetic process"/>
    <property type="evidence" value="ECO:0007669"/>
    <property type="project" value="InterPro"/>
</dbReference>
<evidence type="ECO:0000256" key="1">
    <source>
        <dbReference type="ARBA" id="ARBA00022679"/>
    </source>
</evidence>
<dbReference type="PANTHER" id="PTHR20858">
    <property type="entry name" value="PHOSPHOMETHYLPYRIMIDINE KINASE"/>
    <property type="match status" value="1"/>
</dbReference>
<dbReference type="GO" id="GO:0005524">
    <property type="term" value="F:ATP binding"/>
    <property type="evidence" value="ECO:0007669"/>
    <property type="project" value="UniProtKB-KW"/>
</dbReference>
<dbReference type="CDD" id="cd01169">
    <property type="entry name" value="HMPP_kinase"/>
    <property type="match status" value="1"/>
</dbReference>
<keyword evidence="3" id="KW-0418">Kinase</keyword>
<dbReference type="Pfam" id="PF08543">
    <property type="entry name" value="Phos_pyr_kin"/>
    <property type="match status" value="1"/>
</dbReference>
<keyword evidence="4" id="KW-0067">ATP-binding</keyword>
<dbReference type="FunFam" id="3.40.1190.20:FF:000003">
    <property type="entry name" value="Phosphomethylpyrimidine kinase ThiD"/>
    <property type="match status" value="1"/>
</dbReference>
<keyword evidence="7" id="KW-1185">Reference proteome</keyword>